<organism evidence="2">
    <name type="scientific">Schistosoma japonicum</name>
    <name type="common">Blood fluke</name>
    <dbReference type="NCBI Taxonomy" id="6182"/>
    <lineage>
        <taxon>Eukaryota</taxon>
        <taxon>Metazoa</taxon>
        <taxon>Spiralia</taxon>
        <taxon>Lophotrochozoa</taxon>
        <taxon>Platyhelminthes</taxon>
        <taxon>Trematoda</taxon>
        <taxon>Digenea</taxon>
        <taxon>Strigeidida</taxon>
        <taxon>Schistosomatoidea</taxon>
        <taxon>Schistosomatidae</taxon>
        <taxon>Schistosoma</taxon>
    </lineage>
</organism>
<keyword evidence="1" id="KW-1133">Transmembrane helix</keyword>
<feature type="transmembrane region" description="Helical" evidence="1">
    <location>
        <begin position="28"/>
        <end position="46"/>
    </location>
</feature>
<evidence type="ECO:0000256" key="1">
    <source>
        <dbReference type="SAM" id="Phobius"/>
    </source>
</evidence>
<reference evidence="2" key="1">
    <citation type="journal article" date="2009" name="Nature">
        <title>The Schistosoma japonicum genome reveals features of host-parasite interplay.</title>
        <authorList>
            <person name="Liu F."/>
            <person name="Zhou Y."/>
            <person name="Wang Z.Q."/>
            <person name="Lu G."/>
            <person name="Zheng H."/>
            <person name="Brindley P.J."/>
            <person name="McManus D.P."/>
            <person name="Blair D."/>
            <person name="Zhang Q.H."/>
            <person name="Zhong Y."/>
            <person name="Wang S."/>
            <person name="Han Z.G."/>
            <person name="Chen Z."/>
        </authorList>
    </citation>
    <scope>NUCLEOTIDE SEQUENCE</scope>
    <source>
        <strain evidence="2">Anhui</strain>
    </source>
</reference>
<evidence type="ECO:0000313" key="2">
    <source>
        <dbReference type="EMBL" id="CAX72708.1"/>
    </source>
</evidence>
<accession>C1LDD0</accession>
<proteinExistence type="evidence at transcript level"/>
<dbReference type="EMBL" id="FN316977">
    <property type="protein sequence ID" value="CAX72708.1"/>
    <property type="molecule type" value="mRNA"/>
</dbReference>
<dbReference type="AlphaFoldDB" id="C1LDD0"/>
<keyword evidence="1" id="KW-0812">Transmembrane</keyword>
<keyword evidence="1" id="KW-0472">Membrane</keyword>
<protein>
    <submittedName>
        <fullName evidence="2">Hypotheticial protein</fullName>
    </submittedName>
</protein>
<sequence length="53" mass="6278">MIDPLYSIRTRHSKSLPLLAAELTGTKLHWTLGFIYIVWWSFGEPIDRLKQFM</sequence>
<name>C1LDD0_SCHJA</name>
<reference evidence="2" key="2">
    <citation type="submission" date="2009-03" db="EMBL/GenBank/DDBJ databases">
        <authorList>
            <person name="Gang L."/>
        </authorList>
    </citation>
    <scope>NUCLEOTIDE SEQUENCE</scope>
    <source>
        <strain evidence="2">Anhui</strain>
    </source>
</reference>